<sequence length="336" mass="38468">MRAGDEHIWALGFPDWQEVAGRFSVADLHRQSQRCGIYVLGFANGERYVGQAVDVVRRFAQHRQTHDDITHLTFQRVKQADLNAVERQFIHALEARGLRLRNIEHMSVVQGERDLDLVVLPEEQEVWLTGDVSALQDDEARVQDEALRLRYRRRFERFMTSPYAPDALTVLGLYLQTVVPFPRRTELSFWSVSCLPDTGAPEGSTLLFRVNLNMQEVFSLFVEDSGLWASFHLAMSPLREELGEDWPQQIAELGWEMTDHTYAPGGQDQFNMFAHGFADITGLLQSGLSAQAMALMNLRLMRKGPTYYSRYHCFDLVDAAERAFIARQAELSLDTQ</sequence>
<dbReference type="SUPFAM" id="SSF82771">
    <property type="entry name" value="GIY-YIG endonuclease"/>
    <property type="match status" value="1"/>
</dbReference>
<protein>
    <recommendedName>
        <fullName evidence="3">GIY-YIG domain-containing protein</fullName>
    </recommendedName>
</protein>
<comment type="caution">
    <text evidence="1">The sequence shown here is derived from an EMBL/GenBank/DDBJ whole genome shotgun (WGS) entry which is preliminary data.</text>
</comment>
<reference evidence="2" key="1">
    <citation type="submission" date="2018-01" db="EMBL/GenBank/DDBJ databases">
        <title>Draft Genome Sequence of the Radioresistant Bacterium Deinococcus aerius TR0125, Isolated from the Higher Atmosphere above Japan.</title>
        <authorList>
            <person name="Satoh K."/>
            <person name="Arai H."/>
            <person name="Sanzen T."/>
            <person name="Kawaguchi Y."/>
            <person name="Hayashi H."/>
            <person name="Yokobori S."/>
            <person name="Yamagishi A."/>
            <person name="Oono Y."/>
            <person name="Narumi I."/>
        </authorList>
    </citation>
    <scope>NUCLEOTIDE SEQUENCE [LARGE SCALE GENOMIC DNA]</scope>
    <source>
        <strain evidence="2">TR0125</strain>
    </source>
</reference>
<organism evidence="1 2">
    <name type="scientific">Deinococcus aerius</name>
    <dbReference type="NCBI Taxonomy" id="200253"/>
    <lineage>
        <taxon>Bacteria</taxon>
        <taxon>Thermotogati</taxon>
        <taxon>Deinococcota</taxon>
        <taxon>Deinococci</taxon>
        <taxon>Deinococcales</taxon>
        <taxon>Deinococcaceae</taxon>
        <taxon>Deinococcus</taxon>
    </lineage>
</organism>
<evidence type="ECO:0000313" key="1">
    <source>
        <dbReference type="EMBL" id="GBF07375.1"/>
    </source>
</evidence>
<dbReference type="RefSeq" id="WP_103130695.1">
    <property type="nucleotide sequence ID" value="NZ_BFAG01000014.1"/>
</dbReference>
<evidence type="ECO:0000313" key="2">
    <source>
        <dbReference type="Proteomes" id="UP000236569"/>
    </source>
</evidence>
<name>A0A2I9E195_9DEIO</name>
<dbReference type="AlphaFoldDB" id="A0A2I9E195"/>
<dbReference type="InterPro" id="IPR035901">
    <property type="entry name" value="GIY-YIG_endonuc_sf"/>
</dbReference>
<dbReference type="OrthoDB" id="138787at2"/>
<keyword evidence="2" id="KW-1185">Reference proteome</keyword>
<proteinExistence type="predicted"/>
<accession>A0A2I9E195</accession>
<dbReference type="EMBL" id="BFAG01000014">
    <property type="protein sequence ID" value="GBF07375.1"/>
    <property type="molecule type" value="Genomic_DNA"/>
</dbReference>
<dbReference type="CDD" id="cd00719">
    <property type="entry name" value="GIY-YIG_SF"/>
    <property type="match status" value="1"/>
</dbReference>
<evidence type="ECO:0008006" key="3">
    <source>
        <dbReference type="Google" id="ProtNLM"/>
    </source>
</evidence>
<gene>
    <name evidence="1" type="ORF">DAERI_140036</name>
</gene>
<dbReference type="Proteomes" id="UP000236569">
    <property type="component" value="Unassembled WGS sequence"/>
</dbReference>